<dbReference type="GO" id="GO:0006099">
    <property type="term" value="P:tricarboxylic acid cycle"/>
    <property type="evidence" value="ECO:0007669"/>
    <property type="project" value="UniProtKB-KW"/>
</dbReference>
<feature type="domain" description="Vps16 C-terminal" evidence="11">
    <location>
        <begin position="202"/>
        <end position="238"/>
    </location>
</feature>
<keyword evidence="10" id="KW-0472">Membrane</keyword>
<accession>I2FQ50</accession>
<comment type="cofactor">
    <cofactor evidence="2">
        <name>Mg(2+)</name>
        <dbReference type="ChEBI" id="CHEBI:18420"/>
    </cofactor>
</comment>
<evidence type="ECO:0000256" key="9">
    <source>
        <dbReference type="ARBA" id="ARBA00023554"/>
    </source>
</evidence>
<dbReference type="Gene3D" id="3.40.718.10">
    <property type="entry name" value="Isopropylmalate Dehydrogenase"/>
    <property type="match status" value="1"/>
</dbReference>
<evidence type="ECO:0000256" key="6">
    <source>
        <dbReference type="ARBA" id="ARBA00022842"/>
    </source>
</evidence>
<dbReference type="PANTHER" id="PTHR11822:SF21">
    <property type="entry name" value="ISOCITRATE DEHYDROGENASE [NADP], MITOCHONDRIAL"/>
    <property type="match status" value="1"/>
</dbReference>
<dbReference type="EMBL" id="CAGI01000140">
    <property type="protein sequence ID" value="CCF49043.1"/>
    <property type="molecule type" value="Genomic_DNA"/>
</dbReference>
<evidence type="ECO:0000313" key="12">
    <source>
        <dbReference type="EMBL" id="CCF49043.1"/>
    </source>
</evidence>
<dbReference type="Proteomes" id="UP000006174">
    <property type="component" value="Unassembled WGS sequence"/>
</dbReference>
<dbReference type="GO" id="GO:0004450">
    <property type="term" value="F:isocitrate dehydrogenase (NADP+) activity"/>
    <property type="evidence" value="ECO:0007669"/>
    <property type="project" value="UniProtKB-EC"/>
</dbReference>
<feature type="transmembrane region" description="Helical" evidence="10">
    <location>
        <begin position="21"/>
        <end position="43"/>
    </location>
</feature>
<proteinExistence type="inferred from homology"/>
<comment type="caution">
    <text evidence="12">The sequence shown here is derived from an EMBL/GenBank/DDBJ whole genome shotgun (WGS) entry which is preliminary data.</text>
</comment>
<dbReference type="GO" id="GO:0006102">
    <property type="term" value="P:isocitrate metabolic process"/>
    <property type="evidence" value="ECO:0007669"/>
    <property type="project" value="InterPro"/>
</dbReference>
<dbReference type="InterPro" id="IPR004790">
    <property type="entry name" value="Isocitrate_DH_NADP"/>
</dbReference>
<dbReference type="AlphaFoldDB" id="I2FQ50"/>
<evidence type="ECO:0000256" key="4">
    <source>
        <dbReference type="ARBA" id="ARBA00022532"/>
    </source>
</evidence>
<keyword evidence="13" id="KW-1185">Reference proteome</keyword>
<evidence type="ECO:0000313" key="13">
    <source>
        <dbReference type="Proteomes" id="UP000006174"/>
    </source>
</evidence>
<keyword evidence="8" id="KW-0464">Manganese</keyword>
<name>I2FQ50_USTHO</name>
<dbReference type="InterPro" id="IPR006925">
    <property type="entry name" value="Vps16_C"/>
</dbReference>
<comment type="cofactor">
    <cofactor evidence="1">
        <name>Mn(2+)</name>
        <dbReference type="ChEBI" id="CHEBI:29035"/>
    </cofactor>
</comment>
<protein>
    <submittedName>
        <fullName evidence="12">Related to isocitrate dehydrogenase</fullName>
    </submittedName>
</protein>
<evidence type="ECO:0000256" key="10">
    <source>
        <dbReference type="SAM" id="Phobius"/>
    </source>
</evidence>
<dbReference type="GO" id="GO:0046872">
    <property type="term" value="F:metal ion binding"/>
    <property type="evidence" value="ECO:0007669"/>
    <property type="project" value="UniProtKB-KW"/>
</dbReference>
<dbReference type="GO" id="GO:0005739">
    <property type="term" value="C:mitochondrion"/>
    <property type="evidence" value="ECO:0007669"/>
    <property type="project" value="TreeGrafter"/>
</dbReference>
<keyword evidence="6" id="KW-0460">Magnesium</keyword>
<keyword evidence="10" id="KW-0812">Transmembrane</keyword>
<evidence type="ECO:0000259" key="11">
    <source>
        <dbReference type="Pfam" id="PF04840"/>
    </source>
</evidence>
<dbReference type="Pfam" id="PF04840">
    <property type="entry name" value="Vps16_C"/>
    <property type="match status" value="1"/>
</dbReference>
<comment type="catalytic activity">
    <reaction evidence="9">
        <text>D-threo-isocitrate + NADP(+) = 2-oxoglutarate + CO2 + NADPH</text>
        <dbReference type="Rhea" id="RHEA:19629"/>
        <dbReference type="ChEBI" id="CHEBI:15562"/>
        <dbReference type="ChEBI" id="CHEBI:16526"/>
        <dbReference type="ChEBI" id="CHEBI:16810"/>
        <dbReference type="ChEBI" id="CHEBI:57783"/>
        <dbReference type="ChEBI" id="CHEBI:58349"/>
        <dbReference type="EC" id="1.1.1.42"/>
    </reaction>
</comment>
<organism evidence="12 13">
    <name type="scientific">Ustilago hordei</name>
    <name type="common">Barley covered smut fungus</name>
    <dbReference type="NCBI Taxonomy" id="120017"/>
    <lineage>
        <taxon>Eukaryota</taxon>
        <taxon>Fungi</taxon>
        <taxon>Dikarya</taxon>
        <taxon>Basidiomycota</taxon>
        <taxon>Ustilaginomycotina</taxon>
        <taxon>Ustilaginomycetes</taxon>
        <taxon>Ustilaginales</taxon>
        <taxon>Ustilaginaceae</taxon>
        <taxon>Ustilago</taxon>
    </lineage>
</organism>
<keyword evidence="10" id="KW-1133">Transmembrane helix</keyword>
<evidence type="ECO:0000256" key="1">
    <source>
        <dbReference type="ARBA" id="ARBA00001936"/>
    </source>
</evidence>
<keyword evidence="5" id="KW-0479">Metal-binding</keyword>
<evidence type="ECO:0000256" key="8">
    <source>
        <dbReference type="ARBA" id="ARBA00023211"/>
    </source>
</evidence>
<evidence type="ECO:0000256" key="2">
    <source>
        <dbReference type="ARBA" id="ARBA00001946"/>
    </source>
</evidence>
<reference evidence="12 13" key="1">
    <citation type="journal article" date="2012" name="Plant Cell">
        <title>Genome comparison of barley and maize smut fungi reveals targeted loss of RNA silencing components and species-specific presence of transposable elements.</title>
        <authorList>
            <person name="Laurie J.D."/>
            <person name="Ali S."/>
            <person name="Linning R."/>
            <person name="Mannhaupt G."/>
            <person name="Wong P."/>
            <person name="Gueldener U."/>
            <person name="Muensterkoetter M."/>
            <person name="Moore R."/>
            <person name="Kahmann R."/>
            <person name="Bakkeren G."/>
            <person name="Schirawski J."/>
        </authorList>
    </citation>
    <scope>NUCLEOTIDE SEQUENCE [LARGE SCALE GENOMIC DNA]</scope>
    <source>
        <strain evidence="13">Uh4875-4</strain>
    </source>
</reference>
<gene>
    <name evidence="12" type="ORF">UHOR_13499</name>
</gene>
<dbReference type="PANTHER" id="PTHR11822">
    <property type="entry name" value="NADP-SPECIFIC ISOCITRATE DEHYDROGENASE"/>
    <property type="match status" value="1"/>
</dbReference>
<evidence type="ECO:0000256" key="5">
    <source>
        <dbReference type="ARBA" id="ARBA00022723"/>
    </source>
</evidence>
<keyword evidence="7" id="KW-0560">Oxidoreductase</keyword>
<dbReference type="HOGENOM" id="CLU_915846_0_0_1"/>
<sequence length="304" mass="34460">MRVTLRSSVFRRYGSLPMVPFDTFLAVLSSVHLSFTRVCLILFKVGPSQLLIFGHHTFGDQYCYQNPAVDKAGNSRMTFTPNDGSAPQQWDTFRFLDGRGVGLAMYNTTKSISDFAHASFKMALKRKMPLYTSTKMHIHLLPLCQVSMHPQVAPQFHGGVVESRNLQSIDKVLKLMIDSTHTELHSTRMYWLDRRTHRTIIICLIKVIESGDTKLIHHVLLRLKSQLSSGDFFRIIQAPVSDVMLPPLRQTSNNRLRSTAKLAPARQYFSLVSNLLKAYAKEVDCDLLKGSQMTIGFSAYPTCF</sequence>
<dbReference type="STRING" id="1128400.I2FQ50"/>
<dbReference type="eggNOG" id="KOG1526">
    <property type="taxonomic scope" value="Eukaryota"/>
</dbReference>
<dbReference type="GO" id="GO:0006739">
    <property type="term" value="P:NADP+ metabolic process"/>
    <property type="evidence" value="ECO:0007669"/>
    <property type="project" value="TreeGrafter"/>
</dbReference>
<evidence type="ECO:0000256" key="7">
    <source>
        <dbReference type="ARBA" id="ARBA00023002"/>
    </source>
</evidence>
<keyword evidence="4" id="KW-0816">Tricarboxylic acid cycle</keyword>
<dbReference type="GO" id="GO:0006886">
    <property type="term" value="P:intracellular protein transport"/>
    <property type="evidence" value="ECO:0007669"/>
    <property type="project" value="InterPro"/>
</dbReference>
<evidence type="ECO:0000256" key="3">
    <source>
        <dbReference type="ARBA" id="ARBA00007769"/>
    </source>
</evidence>
<dbReference type="SUPFAM" id="SSF53659">
    <property type="entry name" value="Isocitrate/Isopropylmalate dehydrogenase-like"/>
    <property type="match status" value="1"/>
</dbReference>
<comment type="similarity">
    <text evidence="3">Belongs to the isocitrate and isopropylmalate dehydrogenases family.</text>
</comment>